<sequence length="538" mass="60419">MRSDEEDVDMADEAVGMLSAAEAEQVAGGARSLSGGLQTSMAKGSTSGHHTFPEMIHDRSMSLSHVLLFDRVSRRWWNPQFTSAALEAQYWKCTFPQLRDRFRSGLIYICFSCILWIVYLEIFDHASMAHWLVSAGLFTLSVGMFLFTLFTVHYQRFYLPASFLCVFILCAVTLLIFSDTSNSFMGPIGDLATSFQVVLLIYMIIPLPLYLCILIGLVYSTLFEMLGTEMTNYLDTPGVKLILHFGIHLLGVHLFILTQVRQRKTFLKVGQSLLARKDLEVETQFKDHMIQSVMPKKVANELLKETNVRRSSSGHDAHLRVKNDVNLKEDKSEVCNPNTASSATFLAPNVRKFRPFTMNMMTNVSILFADIAGFTKMSSNKSADELVNLLNDLFGRFDYLCGRCNLEKISTLGDCYYCVAGCPEPRSDHARCCVEMGLAMITAIQQFDEDRGQQVNMRVGIHTGKVMCGMVGMKRFKFDVFSNDVTLANEMESTGTAGRVHISEVTAKFLNNEYILEDGPEHAGMLRSHSLGINQLLN</sequence>
<dbReference type="GO" id="GO:0007189">
    <property type="term" value="P:adenylate cyclase-activating G protein-coupled receptor signaling pathway"/>
    <property type="evidence" value="ECO:0007669"/>
    <property type="project" value="TreeGrafter"/>
</dbReference>
<feature type="domain" description="Guanylate cyclase" evidence="14">
    <location>
        <begin position="365"/>
        <end position="492"/>
    </location>
</feature>
<dbReference type="GO" id="GO:0005886">
    <property type="term" value="C:plasma membrane"/>
    <property type="evidence" value="ECO:0007669"/>
    <property type="project" value="TreeGrafter"/>
</dbReference>
<keyword evidence="7" id="KW-0547">Nucleotide-binding</keyword>
<dbReference type="SMART" id="SM00044">
    <property type="entry name" value="CYCc"/>
    <property type="match status" value="1"/>
</dbReference>
<feature type="transmembrane region" description="Helical" evidence="13">
    <location>
        <begin position="241"/>
        <end position="260"/>
    </location>
</feature>
<keyword evidence="5 13" id="KW-0812">Transmembrane</keyword>
<keyword evidence="8" id="KW-0067">ATP-binding</keyword>
<feature type="transmembrane region" description="Helical" evidence="13">
    <location>
        <begin position="197"/>
        <end position="220"/>
    </location>
</feature>
<dbReference type="PANTHER" id="PTHR45627">
    <property type="entry name" value="ADENYLATE CYCLASE TYPE 1"/>
    <property type="match status" value="1"/>
</dbReference>
<evidence type="ECO:0000256" key="6">
    <source>
        <dbReference type="ARBA" id="ARBA00022723"/>
    </source>
</evidence>
<feature type="transmembrane region" description="Helical" evidence="13">
    <location>
        <begin position="128"/>
        <end position="150"/>
    </location>
</feature>
<evidence type="ECO:0000256" key="12">
    <source>
        <dbReference type="ARBA" id="ARBA00023239"/>
    </source>
</evidence>
<protein>
    <recommendedName>
        <fullName evidence="4">adenylate cyclase</fullName>
        <ecNumber evidence="4">4.6.1.1</ecNumber>
    </recommendedName>
</protein>
<keyword evidence="11 13" id="KW-0472">Membrane</keyword>
<reference evidence="17" key="1">
    <citation type="submission" date="2017-02" db="UniProtKB">
        <authorList>
            <consortium name="WormBaseParasite"/>
        </authorList>
    </citation>
    <scope>IDENTIFICATION</scope>
</reference>
<accession>A0A0N5DBT1</accession>
<proteinExistence type="predicted"/>
<dbReference type="STRING" id="103827.A0A0N5DBT1"/>
<keyword evidence="6" id="KW-0479">Metal-binding</keyword>
<evidence type="ECO:0000256" key="1">
    <source>
        <dbReference type="ARBA" id="ARBA00001436"/>
    </source>
</evidence>
<evidence type="ECO:0000256" key="4">
    <source>
        <dbReference type="ARBA" id="ARBA00012201"/>
    </source>
</evidence>
<dbReference type="CDD" id="cd07302">
    <property type="entry name" value="CHD"/>
    <property type="match status" value="1"/>
</dbReference>
<dbReference type="Pfam" id="PF00211">
    <property type="entry name" value="Guanylate_cyc"/>
    <property type="match status" value="1"/>
</dbReference>
<evidence type="ECO:0000259" key="14">
    <source>
        <dbReference type="PROSITE" id="PS50125"/>
    </source>
</evidence>
<comment type="subcellular location">
    <subcellularLocation>
        <location evidence="3">Membrane</location>
        <topology evidence="3">Multi-pass membrane protein</topology>
    </subcellularLocation>
</comment>
<evidence type="ECO:0000256" key="5">
    <source>
        <dbReference type="ARBA" id="ARBA00022692"/>
    </source>
</evidence>
<reference evidence="15 16" key="2">
    <citation type="submission" date="2018-11" db="EMBL/GenBank/DDBJ databases">
        <authorList>
            <consortium name="Pathogen Informatics"/>
        </authorList>
    </citation>
    <scope>NUCLEOTIDE SEQUENCE [LARGE SCALE GENOMIC DNA]</scope>
</reference>
<dbReference type="OMA" id="VCIETIL"/>
<dbReference type="InterPro" id="IPR029787">
    <property type="entry name" value="Nucleotide_cyclase"/>
</dbReference>
<dbReference type="Proteomes" id="UP000276776">
    <property type="component" value="Unassembled WGS sequence"/>
</dbReference>
<dbReference type="WBParaSite" id="TCLT_0001064801-mRNA-1">
    <property type="protein sequence ID" value="TCLT_0001064801-mRNA-1"/>
    <property type="gene ID" value="TCLT_0001064801"/>
</dbReference>
<evidence type="ECO:0000256" key="3">
    <source>
        <dbReference type="ARBA" id="ARBA00004141"/>
    </source>
</evidence>
<evidence type="ECO:0000313" key="16">
    <source>
        <dbReference type="Proteomes" id="UP000276776"/>
    </source>
</evidence>
<comment type="catalytic activity">
    <reaction evidence="2">
        <text>ATP = 3',5'-cyclic AMP + diphosphate</text>
        <dbReference type="Rhea" id="RHEA:15389"/>
        <dbReference type="ChEBI" id="CHEBI:30616"/>
        <dbReference type="ChEBI" id="CHEBI:33019"/>
        <dbReference type="ChEBI" id="CHEBI:58165"/>
        <dbReference type="EC" id="4.6.1.1"/>
    </reaction>
</comment>
<keyword evidence="9" id="KW-0460">Magnesium</keyword>
<dbReference type="GO" id="GO:0005524">
    <property type="term" value="F:ATP binding"/>
    <property type="evidence" value="ECO:0007669"/>
    <property type="project" value="UniProtKB-KW"/>
</dbReference>
<dbReference type="Gene3D" id="3.30.70.1230">
    <property type="entry name" value="Nucleotide cyclase"/>
    <property type="match status" value="1"/>
</dbReference>
<feature type="transmembrane region" description="Helical" evidence="13">
    <location>
        <begin position="105"/>
        <end position="122"/>
    </location>
</feature>
<name>A0A0N5DBT1_THECL</name>
<evidence type="ECO:0000256" key="9">
    <source>
        <dbReference type="ARBA" id="ARBA00022842"/>
    </source>
</evidence>
<dbReference type="GO" id="GO:0035556">
    <property type="term" value="P:intracellular signal transduction"/>
    <property type="evidence" value="ECO:0007669"/>
    <property type="project" value="InterPro"/>
</dbReference>
<comment type="catalytic activity">
    <reaction evidence="1">
        <text>GTP = 3',5'-cyclic GMP + diphosphate</text>
        <dbReference type="Rhea" id="RHEA:13665"/>
        <dbReference type="ChEBI" id="CHEBI:33019"/>
        <dbReference type="ChEBI" id="CHEBI:37565"/>
        <dbReference type="ChEBI" id="CHEBI:57746"/>
        <dbReference type="EC" id="4.6.1.2"/>
    </reaction>
</comment>
<dbReference type="OrthoDB" id="2107370at2759"/>
<dbReference type="SUPFAM" id="SSF55073">
    <property type="entry name" value="Nucleotide cyclase"/>
    <property type="match status" value="1"/>
</dbReference>
<dbReference type="PANTHER" id="PTHR45627:SF8">
    <property type="entry name" value="ADENYLATE CYCLASE TYPE 9"/>
    <property type="match status" value="1"/>
</dbReference>
<dbReference type="AlphaFoldDB" id="A0A0N5DBT1"/>
<dbReference type="PROSITE" id="PS50125">
    <property type="entry name" value="GUANYLATE_CYCLASE_2"/>
    <property type="match status" value="1"/>
</dbReference>
<dbReference type="InterPro" id="IPR001054">
    <property type="entry name" value="A/G_cyclase"/>
</dbReference>
<keyword evidence="12" id="KW-0456">Lyase</keyword>
<evidence type="ECO:0000313" key="17">
    <source>
        <dbReference type="WBParaSite" id="TCLT_0001064801-mRNA-1"/>
    </source>
</evidence>
<keyword evidence="16" id="KW-1185">Reference proteome</keyword>
<dbReference type="GO" id="GO:0004383">
    <property type="term" value="F:guanylate cyclase activity"/>
    <property type="evidence" value="ECO:0007669"/>
    <property type="project" value="UniProtKB-EC"/>
</dbReference>
<gene>
    <name evidence="15" type="ORF">TCLT_LOCUS10632</name>
</gene>
<evidence type="ECO:0000256" key="11">
    <source>
        <dbReference type="ARBA" id="ARBA00023136"/>
    </source>
</evidence>
<evidence type="ECO:0000256" key="7">
    <source>
        <dbReference type="ARBA" id="ARBA00022741"/>
    </source>
</evidence>
<organism evidence="17">
    <name type="scientific">Thelazia callipaeda</name>
    <name type="common">Oriental eyeworm</name>
    <name type="synonym">Parasitic nematode</name>
    <dbReference type="NCBI Taxonomy" id="103827"/>
    <lineage>
        <taxon>Eukaryota</taxon>
        <taxon>Metazoa</taxon>
        <taxon>Ecdysozoa</taxon>
        <taxon>Nematoda</taxon>
        <taxon>Chromadorea</taxon>
        <taxon>Rhabditida</taxon>
        <taxon>Spirurina</taxon>
        <taxon>Spiruromorpha</taxon>
        <taxon>Thelazioidea</taxon>
        <taxon>Thelaziidae</taxon>
        <taxon>Thelazia</taxon>
    </lineage>
</organism>
<evidence type="ECO:0000313" key="15">
    <source>
        <dbReference type="EMBL" id="VDN08341.1"/>
    </source>
</evidence>
<keyword evidence="10 13" id="KW-1133">Transmembrane helix</keyword>
<evidence type="ECO:0000256" key="2">
    <source>
        <dbReference type="ARBA" id="ARBA00001593"/>
    </source>
</evidence>
<evidence type="ECO:0000256" key="10">
    <source>
        <dbReference type="ARBA" id="ARBA00022989"/>
    </source>
</evidence>
<feature type="transmembrane region" description="Helical" evidence="13">
    <location>
        <begin position="157"/>
        <end position="177"/>
    </location>
</feature>
<dbReference type="EMBL" id="UYYF01005223">
    <property type="protein sequence ID" value="VDN08341.1"/>
    <property type="molecule type" value="Genomic_DNA"/>
</dbReference>
<evidence type="ECO:0000256" key="8">
    <source>
        <dbReference type="ARBA" id="ARBA00022840"/>
    </source>
</evidence>
<evidence type="ECO:0000256" key="13">
    <source>
        <dbReference type="SAM" id="Phobius"/>
    </source>
</evidence>
<dbReference type="EC" id="4.6.1.1" evidence="4"/>
<dbReference type="GO" id="GO:0046872">
    <property type="term" value="F:metal ion binding"/>
    <property type="evidence" value="ECO:0007669"/>
    <property type="project" value="UniProtKB-KW"/>
</dbReference>
<dbReference type="GO" id="GO:0004016">
    <property type="term" value="F:adenylate cyclase activity"/>
    <property type="evidence" value="ECO:0007669"/>
    <property type="project" value="UniProtKB-EC"/>
</dbReference>